<organism evidence="2 3">
    <name type="scientific">Candidatus Portiera aleyrodidarum MED</name>
    <name type="common">Bemisia tabaci</name>
    <dbReference type="NCBI Taxonomy" id="1163752"/>
    <lineage>
        <taxon>Bacteria</taxon>
        <taxon>Pseudomonadati</taxon>
        <taxon>Pseudomonadota</taxon>
        <taxon>Gammaproteobacteria</taxon>
        <taxon>Candidatus Johnevansiales</taxon>
        <taxon>Candidatus Johnevansiaceae</taxon>
        <taxon>Candidatus Portiera</taxon>
    </lineage>
</organism>
<name>A0AAU8RQM2_9GAMM</name>
<evidence type="ECO:0000313" key="2">
    <source>
        <dbReference type="EMBL" id="AJF23972.1"/>
    </source>
</evidence>
<keyword evidence="1" id="KW-0812">Transmembrane</keyword>
<accession>A0AAU8RQM2</accession>
<evidence type="ECO:0000313" key="3">
    <source>
        <dbReference type="Proteomes" id="UP000031624"/>
    </source>
</evidence>
<keyword evidence="1" id="KW-0472">Membrane</keyword>
<reference evidence="2 3" key="1">
    <citation type="submission" date="2014-04" db="EMBL/GenBank/DDBJ databases">
        <title>Genome reduction and metabolic complementation of the dual endosymbionts in the whitefly Bemisia tabaci.</title>
        <authorList>
            <person name="Rao Q."/>
            <person name="Rollat-Farnier P.-A."/>
            <person name="Zhang Z.-X."/>
            <person name="Santos-Garcia D."/>
            <person name="Silva F.J."/>
            <person name="Moya A."/>
            <person name="Zhu D.-T."/>
            <person name="Klein C.C."/>
            <person name="Vavre F."/>
            <person name="Sagot M.-F."/>
            <person name="Liu S.-S."/>
            <person name="Mouton L."/>
            <person name="Wang X.-W."/>
        </authorList>
    </citation>
    <scope>NUCLEOTIDE SEQUENCE [LARGE SCALE GENOMIC DNA]</scope>
    <source>
        <strain evidence="2 3">BT-Q</strain>
    </source>
</reference>
<dbReference type="AlphaFoldDB" id="A0AAU8RQM2"/>
<gene>
    <name evidence="2" type="ORF">O3E_00120</name>
</gene>
<feature type="transmembrane region" description="Helical" evidence="1">
    <location>
        <begin position="39"/>
        <end position="68"/>
    </location>
</feature>
<evidence type="ECO:0000256" key="1">
    <source>
        <dbReference type="SAM" id="Phobius"/>
    </source>
</evidence>
<sequence length="76" mass="8735">MFIIFLLNNKINHVIGRINFFDFCPHLICCNADIFVKKIFIAILSICFNLLTKTLCILSICMAIRLAVVKTFIVLK</sequence>
<proteinExistence type="predicted"/>
<dbReference type="KEGG" id="paly:O3E_00120"/>
<protein>
    <submittedName>
        <fullName evidence="2">Uncharacterized protein</fullName>
    </submittedName>
</protein>
<dbReference type="EMBL" id="CP007563">
    <property type="protein sequence ID" value="AJF23972.1"/>
    <property type="molecule type" value="Genomic_DNA"/>
</dbReference>
<dbReference type="Proteomes" id="UP000031624">
    <property type="component" value="Chromosome"/>
</dbReference>
<keyword evidence="1" id="KW-1133">Transmembrane helix</keyword>